<evidence type="ECO:0000256" key="5">
    <source>
        <dbReference type="ARBA" id="ARBA00023014"/>
    </source>
</evidence>
<dbReference type="InterPro" id="IPR007197">
    <property type="entry name" value="rSAM"/>
</dbReference>
<sequence>MFSLTESARIAKGLITRRNPVYVQFYVTARCNLTCQQCNIIYANSDLPECSLDDIQRIADNFAKLGVAIVLLTGGEPFARKDLPEIIKAFRDRDIHVRMQTNGLAREEEIHRAIEFGGNDISISLDSLDSGQQDAINGGFDKSWHSALRAVSLFTKYLPREDSFASFGCVMQRNNLEHIPDVIRFGTEIGWYTSLVPIHTTNQHQARGFRTFDQNLAFIPSEFDAVAKLLKQVHTMRENGYLLYDSDQYLDDIYRFVSGEATTWRSKNNQVCDSPSLYFALLPNGEFAPCCDHRLPVPIYAQSKSFPQHYRNRSFKRSVVDIAKSCEGCMYGSYPEISISSRFMAARIQRAKQFFVKKPSKNWPFSYDDLTQIGKRIREENPLPYA</sequence>
<dbReference type="CDD" id="cd01335">
    <property type="entry name" value="Radical_SAM"/>
    <property type="match status" value="1"/>
</dbReference>
<dbReference type="SFLD" id="SFLDG01067">
    <property type="entry name" value="SPASM/twitch_domain_containing"/>
    <property type="match status" value="1"/>
</dbReference>
<evidence type="ECO:0000256" key="2">
    <source>
        <dbReference type="ARBA" id="ARBA00022691"/>
    </source>
</evidence>
<dbReference type="SFLD" id="SFLDS00029">
    <property type="entry name" value="Radical_SAM"/>
    <property type="match status" value="1"/>
</dbReference>
<reference evidence="7" key="1">
    <citation type="submission" date="2021-01" db="EMBL/GenBank/DDBJ databases">
        <title>Modified the classification status of verrucomicrobia.</title>
        <authorList>
            <person name="Feng X."/>
        </authorList>
    </citation>
    <scope>NUCLEOTIDE SEQUENCE</scope>
    <source>
        <strain evidence="7">KCTC 13126</strain>
    </source>
</reference>
<dbReference type="RefSeq" id="WP_200356444.1">
    <property type="nucleotide sequence ID" value="NZ_JAENIL010000027.1"/>
</dbReference>
<keyword evidence="8" id="KW-1185">Reference proteome</keyword>
<gene>
    <name evidence="7" type="ORF">JIN87_15235</name>
</gene>
<dbReference type="Gene3D" id="3.20.20.70">
    <property type="entry name" value="Aldolase class I"/>
    <property type="match status" value="1"/>
</dbReference>
<dbReference type="PROSITE" id="PS51918">
    <property type="entry name" value="RADICAL_SAM"/>
    <property type="match status" value="1"/>
</dbReference>
<proteinExistence type="predicted"/>
<evidence type="ECO:0000256" key="3">
    <source>
        <dbReference type="ARBA" id="ARBA00022723"/>
    </source>
</evidence>
<dbReference type="GO" id="GO:0046872">
    <property type="term" value="F:metal ion binding"/>
    <property type="evidence" value="ECO:0007669"/>
    <property type="project" value="UniProtKB-KW"/>
</dbReference>
<dbReference type="InterPro" id="IPR058240">
    <property type="entry name" value="rSAM_sf"/>
</dbReference>
<dbReference type="EMBL" id="JAENIL010000027">
    <property type="protein sequence ID" value="MBK1878232.1"/>
    <property type="molecule type" value="Genomic_DNA"/>
</dbReference>
<keyword evidence="5" id="KW-0411">Iron-sulfur</keyword>
<organism evidence="7 8">
    <name type="scientific">Pelagicoccus mobilis</name>
    <dbReference type="NCBI Taxonomy" id="415221"/>
    <lineage>
        <taxon>Bacteria</taxon>
        <taxon>Pseudomonadati</taxon>
        <taxon>Verrucomicrobiota</taxon>
        <taxon>Opitutia</taxon>
        <taxon>Puniceicoccales</taxon>
        <taxon>Pelagicoccaceae</taxon>
        <taxon>Pelagicoccus</taxon>
    </lineage>
</organism>
<comment type="cofactor">
    <cofactor evidence="1">
        <name>[4Fe-4S] cluster</name>
        <dbReference type="ChEBI" id="CHEBI:49883"/>
    </cofactor>
</comment>
<keyword evidence="4" id="KW-0408">Iron</keyword>
<evidence type="ECO:0000256" key="1">
    <source>
        <dbReference type="ARBA" id="ARBA00001966"/>
    </source>
</evidence>
<accession>A0A934S1P0</accession>
<evidence type="ECO:0000259" key="6">
    <source>
        <dbReference type="PROSITE" id="PS51918"/>
    </source>
</evidence>
<evidence type="ECO:0000313" key="8">
    <source>
        <dbReference type="Proteomes" id="UP000617628"/>
    </source>
</evidence>
<dbReference type="Proteomes" id="UP000617628">
    <property type="component" value="Unassembled WGS sequence"/>
</dbReference>
<dbReference type="GO" id="GO:0003824">
    <property type="term" value="F:catalytic activity"/>
    <property type="evidence" value="ECO:0007669"/>
    <property type="project" value="InterPro"/>
</dbReference>
<dbReference type="GO" id="GO:0051536">
    <property type="term" value="F:iron-sulfur cluster binding"/>
    <property type="evidence" value="ECO:0007669"/>
    <property type="project" value="UniProtKB-KW"/>
</dbReference>
<dbReference type="InterPro" id="IPR013785">
    <property type="entry name" value="Aldolase_TIM"/>
</dbReference>
<name>A0A934S1P0_9BACT</name>
<evidence type="ECO:0000256" key="4">
    <source>
        <dbReference type="ARBA" id="ARBA00023004"/>
    </source>
</evidence>
<dbReference type="AlphaFoldDB" id="A0A934S1P0"/>
<dbReference type="InterPro" id="IPR050377">
    <property type="entry name" value="Radical_SAM_PqqE_MftC-like"/>
</dbReference>
<feature type="domain" description="Radical SAM core" evidence="6">
    <location>
        <begin position="15"/>
        <end position="242"/>
    </location>
</feature>
<evidence type="ECO:0000313" key="7">
    <source>
        <dbReference type="EMBL" id="MBK1878232.1"/>
    </source>
</evidence>
<keyword evidence="3" id="KW-0479">Metal-binding</keyword>
<protein>
    <submittedName>
        <fullName evidence="7">Radical SAM protein</fullName>
    </submittedName>
</protein>
<comment type="caution">
    <text evidence="7">The sequence shown here is derived from an EMBL/GenBank/DDBJ whole genome shotgun (WGS) entry which is preliminary data.</text>
</comment>
<keyword evidence="2" id="KW-0949">S-adenosyl-L-methionine</keyword>
<dbReference type="PANTHER" id="PTHR11228:SF7">
    <property type="entry name" value="PQQA PEPTIDE CYCLASE"/>
    <property type="match status" value="1"/>
</dbReference>
<dbReference type="Pfam" id="PF04055">
    <property type="entry name" value="Radical_SAM"/>
    <property type="match status" value="1"/>
</dbReference>
<dbReference type="PANTHER" id="PTHR11228">
    <property type="entry name" value="RADICAL SAM DOMAIN PROTEIN"/>
    <property type="match status" value="1"/>
</dbReference>
<dbReference type="SUPFAM" id="SSF102114">
    <property type="entry name" value="Radical SAM enzymes"/>
    <property type="match status" value="1"/>
</dbReference>